<evidence type="ECO:0000313" key="2">
    <source>
        <dbReference type="Proteomes" id="UP001152795"/>
    </source>
</evidence>
<dbReference type="Proteomes" id="UP001152795">
    <property type="component" value="Unassembled WGS sequence"/>
</dbReference>
<organism evidence="1 2">
    <name type="scientific">Paramuricea clavata</name>
    <name type="common">Red gorgonian</name>
    <name type="synonym">Violescent sea-whip</name>
    <dbReference type="NCBI Taxonomy" id="317549"/>
    <lineage>
        <taxon>Eukaryota</taxon>
        <taxon>Metazoa</taxon>
        <taxon>Cnidaria</taxon>
        <taxon>Anthozoa</taxon>
        <taxon>Octocorallia</taxon>
        <taxon>Malacalcyonacea</taxon>
        <taxon>Plexauridae</taxon>
        <taxon>Paramuricea</taxon>
    </lineage>
</organism>
<evidence type="ECO:0000313" key="1">
    <source>
        <dbReference type="EMBL" id="CAB3989679.1"/>
    </source>
</evidence>
<sequence length="133" mass="14669">MSQLRNDKTSDIQTTRAQWGHEQLDLNAQVESSENHVTRNNRYGKAALFFFVLLGLATGAGIGSKVPGVEKAIAILVGAVIGLIGFAVVGLFIYCIFKCRFEKQRDDRQNFQPSNLGDIALVDEMNGEKRRPG</sequence>
<proteinExistence type="predicted"/>
<protein>
    <submittedName>
        <fullName evidence="1">Uncharacterized protein</fullName>
    </submittedName>
</protein>
<comment type="caution">
    <text evidence="1">The sequence shown here is derived from an EMBL/GenBank/DDBJ whole genome shotgun (WGS) entry which is preliminary data.</text>
</comment>
<reference evidence="1" key="1">
    <citation type="submission" date="2020-04" db="EMBL/GenBank/DDBJ databases">
        <authorList>
            <person name="Alioto T."/>
            <person name="Alioto T."/>
            <person name="Gomez Garrido J."/>
        </authorList>
    </citation>
    <scope>NUCLEOTIDE SEQUENCE</scope>
    <source>
        <strain evidence="1">A484AB</strain>
    </source>
</reference>
<name>A0A6S7GJC4_PARCT</name>
<keyword evidence="2" id="KW-1185">Reference proteome</keyword>
<dbReference type="EMBL" id="CACRXK020001533">
    <property type="protein sequence ID" value="CAB3989679.1"/>
    <property type="molecule type" value="Genomic_DNA"/>
</dbReference>
<dbReference type="AlphaFoldDB" id="A0A6S7GJC4"/>
<gene>
    <name evidence="1" type="ORF">PACLA_8A004250</name>
</gene>
<accession>A0A6S7GJC4</accession>